<evidence type="ECO:0000313" key="2">
    <source>
        <dbReference type="Proteomes" id="UP000005801"/>
    </source>
</evidence>
<reference evidence="1 2" key="1">
    <citation type="submission" date="2007-06" db="EMBL/GenBank/DDBJ databases">
        <authorList>
            <person name="Shimkets L."/>
            <person name="Ferriera S."/>
            <person name="Johnson J."/>
            <person name="Kravitz S."/>
            <person name="Beeson K."/>
            <person name="Sutton G."/>
            <person name="Rogers Y.-H."/>
            <person name="Friedman R."/>
            <person name="Frazier M."/>
            <person name="Venter J.C."/>
        </authorList>
    </citation>
    <scope>NUCLEOTIDE SEQUENCE [LARGE SCALE GENOMIC DNA]</scope>
    <source>
        <strain evidence="1 2">SIR-1</strain>
    </source>
</reference>
<protein>
    <submittedName>
        <fullName evidence="1">Uncharacterized protein</fullName>
    </submittedName>
</protein>
<accession>A6G1X2</accession>
<dbReference type="EMBL" id="ABCS01000013">
    <property type="protein sequence ID" value="EDM80162.1"/>
    <property type="molecule type" value="Genomic_DNA"/>
</dbReference>
<name>A6G1X2_9BACT</name>
<organism evidence="1 2">
    <name type="scientific">Plesiocystis pacifica SIR-1</name>
    <dbReference type="NCBI Taxonomy" id="391625"/>
    <lineage>
        <taxon>Bacteria</taxon>
        <taxon>Pseudomonadati</taxon>
        <taxon>Myxococcota</taxon>
        <taxon>Polyangia</taxon>
        <taxon>Nannocystales</taxon>
        <taxon>Nannocystaceae</taxon>
        <taxon>Plesiocystis</taxon>
    </lineage>
</organism>
<sequence>MFLRDFHTRRALPLTALLLGSAALLPACDSGAELAGEPDAFELEADAEAELIRVDNRGETPAEPGLDNAVEAIPDHVLHLDGGSTLSFFIDEAGVAMLEDVPADAGVASILDDPRFTDASPALVWYALTDAGTEIPEGLREHHGQLVQRGEVEPLSRALAGQARSLAPAPLESGSPCLNATFNTAHCSNAAYDDDQCWFNVNGELHWVVPSAERYKAGFCLQQGSARSWLSYYDAWPDPILDCATSWVTSYAWGSASHIDGTNYHAQTYRNYVYWAGSNGYRRTYTLHAEGNPGAVWDLGARWTISPCGT</sequence>
<dbReference type="Proteomes" id="UP000005801">
    <property type="component" value="Unassembled WGS sequence"/>
</dbReference>
<comment type="caution">
    <text evidence="1">The sequence shown here is derived from an EMBL/GenBank/DDBJ whole genome shotgun (WGS) entry which is preliminary data.</text>
</comment>
<gene>
    <name evidence="1" type="ORF">PPSIR1_35967</name>
</gene>
<keyword evidence="2" id="KW-1185">Reference proteome</keyword>
<proteinExistence type="predicted"/>
<evidence type="ECO:0000313" key="1">
    <source>
        <dbReference type="EMBL" id="EDM80162.1"/>
    </source>
</evidence>
<dbReference type="AlphaFoldDB" id="A6G1X2"/>